<keyword evidence="1" id="KW-0732">Signal</keyword>
<dbReference type="Proteomes" id="UP000295023">
    <property type="component" value="Unassembled WGS sequence"/>
</dbReference>
<organism evidence="3 4">
    <name type="scientific">Roseicella aquatilis</name>
    <dbReference type="NCBI Taxonomy" id="2527868"/>
    <lineage>
        <taxon>Bacteria</taxon>
        <taxon>Pseudomonadati</taxon>
        <taxon>Pseudomonadota</taxon>
        <taxon>Alphaproteobacteria</taxon>
        <taxon>Acetobacterales</taxon>
        <taxon>Roseomonadaceae</taxon>
        <taxon>Roseicella</taxon>
    </lineage>
</organism>
<dbReference type="InterPro" id="IPR024311">
    <property type="entry name" value="Lipocalin-like"/>
</dbReference>
<evidence type="ECO:0000313" key="4">
    <source>
        <dbReference type="Proteomes" id="UP000295023"/>
    </source>
</evidence>
<protein>
    <recommendedName>
        <fullName evidence="2">Lipocalin-like domain-containing protein</fullName>
    </recommendedName>
</protein>
<feature type="chain" id="PRO_5020719148" description="Lipocalin-like domain-containing protein" evidence="1">
    <location>
        <begin position="20"/>
        <end position="159"/>
    </location>
</feature>
<keyword evidence="4" id="KW-1185">Reference proteome</keyword>
<dbReference type="AlphaFoldDB" id="A0A4R4DEJ2"/>
<proteinExistence type="predicted"/>
<comment type="caution">
    <text evidence="3">The sequence shown here is derived from an EMBL/GenBank/DDBJ whole genome shotgun (WGS) entry which is preliminary data.</text>
</comment>
<sequence length="159" mass="17347">MRSTAFAAALCLSASAALAEPNRLAGSWVLVAYQITWGQEAPRDLFGARPQGRLIATPEGQMVLLVAAEDRRATPGGGDAERAALHKAMVAYTGRYRVEGGRMIVAVDTAWNKAWEGTEQARDFRFDGEGRLLLEARGTGVFDRPDTPWVARLTFVREP</sequence>
<name>A0A4R4DEJ2_9PROT</name>
<dbReference type="EMBL" id="SKBM01000018">
    <property type="protein sequence ID" value="TCZ57799.1"/>
    <property type="molecule type" value="Genomic_DNA"/>
</dbReference>
<dbReference type="OrthoDB" id="8370150at2"/>
<evidence type="ECO:0000259" key="2">
    <source>
        <dbReference type="Pfam" id="PF13924"/>
    </source>
</evidence>
<gene>
    <name evidence="3" type="ORF">EXY23_17705</name>
</gene>
<dbReference type="RefSeq" id="WP_132292366.1">
    <property type="nucleotide sequence ID" value="NZ_SKBM01000018.1"/>
</dbReference>
<reference evidence="3 4" key="1">
    <citation type="submission" date="2019-03" db="EMBL/GenBank/DDBJ databases">
        <title>Paracraurococcus aquatilis NE82 genome sequence.</title>
        <authorList>
            <person name="Zhao Y."/>
            <person name="Du Z."/>
        </authorList>
    </citation>
    <scope>NUCLEOTIDE SEQUENCE [LARGE SCALE GENOMIC DNA]</scope>
    <source>
        <strain evidence="3 4">NE82</strain>
    </source>
</reference>
<accession>A0A4R4DEJ2</accession>
<feature type="domain" description="Lipocalin-like" evidence="2">
    <location>
        <begin position="26"/>
        <end position="155"/>
    </location>
</feature>
<evidence type="ECO:0000313" key="3">
    <source>
        <dbReference type="EMBL" id="TCZ57799.1"/>
    </source>
</evidence>
<dbReference type="Pfam" id="PF13924">
    <property type="entry name" value="Lipocalin_5"/>
    <property type="match status" value="1"/>
</dbReference>
<evidence type="ECO:0000256" key="1">
    <source>
        <dbReference type="SAM" id="SignalP"/>
    </source>
</evidence>
<feature type="signal peptide" evidence="1">
    <location>
        <begin position="1"/>
        <end position="19"/>
    </location>
</feature>